<dbReference type="Pfam" id="PF00003">
    <property type="entry name" value="7tm_3"/>
    <property type="match status" value="1"/>
</dbReference>
<evidence type="ECO:0000313" key="14">
    <source>
        <dbReference type="Proteomes" id="UP001295423"/>
    </source>
</evidence>
<comment type="caution">
    <text evidence="13">The sequence shown here is derived from an EMBL/GenBank/DDBJ whole genome shotgun (WGS) entry which is preliminary data.</text>
</comment>
<keyword evidence="4 11" id="KW-1133">Transmembrane helix</keyword>
<feature type="domain" description="G-protein coupled receptors family 3 profile" evidence="12">
    <location>
        <begin position="596"/>
        <end position="783"/>
    </location>
</feature>
<keyword evidence="5" id="KW-0297">G-protein coupled receptor</keyword>
<dbReference type="EMBL" id="CAKOGP040001781">
    <property type="protein sequence ID" value="CAJ1951294.1"/>
    <property type="molecule type" value="Genomic_DNA"/>
</dbReference>
<dbReference type="Gene3D" id="3.40.50.2300">
    <property type="match status" value="2"/>
</dbReference>
<evidence type="ECO:0000256" key="9">
    <source>
        <dbReference type="ARBA" id="ARBA00023224"/>
    </source>
</evidence>
<name>A0AAD2FRZ5_9STRA</name>
<evidence type="ECO:0000313" key="13">
    <source>
        <dbReference type="EMBL" id="CAJ1951294.1"/>
    </source>
</evidence>
<evidence type="ECO:0000256" key="10">
    <source>
        <dbReference type="SAM" id="MobiDB-lite"/>
    </source>
</evidence>
<dbReference type="GO" id="GO:0038039">
    <property type="term" value="C:G protein-coupled receptor heterodimeric complex"/>
    <property type="evidence" value="ECO:0007669"/>
    <property type="project" value="TreeGrafter"/>
</dbReference>
<accession>A0AAD2FRZ5</accession>
<evidence type="ECO:0000256" key="1">
    <source>
        <dbReference type="ARBA" id="ARBA00004141"/>
    </source>
</evidence>
<feature type="transmembrane region" description="Helical" evidence="11">
    <location>
        <begin position="509"/>
        <end position="533"/>
    </location>
</feature>
<dbReference type="InterPro" id="IPR002455">
    <property type="entry name" value="GPCR3_GABA-B"/>
</dbReference>
<feature type="compositionally biased region" description="Polar residues" evidence="10">
    <location>
        <begin position="866"/>
        <end position="878"/>
    </location>
</feature>
<feature type="transmembrane region" description="Helical" evidence="11">
    <location>
        <begin position="642"/>
        <end position="663"/>
    </location>
</feature>
<feature type="transmembrane region" description="Helical" evidence="11">
    <location>
        <begin position="694"/>
        <end position="716"/>
    </location>
</feature>
<organism evidence="13 14">
    <name type="scientific">Cylindrotheca closterium</name>
    <dbReference type="NCBI Taxonomy" id="2856"/>
    <lineage>
        <taxon>Eukaryota</taxon>
        <taxon>Sar</taxon>
        <taxon>Stramenopiles</taxon>
        <taxon>Ochrophyta</taxon>
        <taxon>Bacillariophyta</taxon>
        <taxon>Bacillariophyceae</taxon>
        <taxon>Bacillariophycidae</taxon>
        <taxon>Bacillariales</taxon>
        <taxon>Bacillariaceae</taxon>
        <taxon>Cylindrotheca</taxon>
    </lineage>
</organism>
<proteinExistence type="predicted"/>
<dbReference type="PANTHER" id="PTHR10519:SF20">
    <property type="entry name" value="G-PROTEIN COUPLED RECEPTOR 156-RELATED"/>
    <property type="match status" value="1"/>
</dbReference>
<evidence type="ECO:0000259" key="12">
    <source>
        <dbReference type="PROSITE" id="PS50259"/>
    </source>
</evidence>
<keyword evidence="7" id="KW-0675">Receptor</keyword>
<feature type="transmembrane region" description="Helical" evidence="11">
    <location>
        <begin position="728"/>
        <end position="752"/>
    </location>
</feature>
<dbReference type="CDD" id="cd15047">
    <property type="entry name" value="7tmC_GABA-B-like"/>
    <property type="match status" value="1"/>
</dbReference>
<sequence length="908" mass="100915">MATKPALYGLTCSVRACLVLLISVLLVSPFDYKTDHGFVLLGVQAFAMKTISVTRGIIEPDNFFTGEDLLLQQSKELPGCEYDGGQILLSHPSSLAPENRQYGTANLMLEAAGITIDRINNERCGVKVDGKSYALRLKTYSDDSDKNKTAAVTRAIVNESDFMLAGYTSGLAAFQTPVAEDNKKLVITAGSSSTSVHSGKKYAFGMLPPASAYFGNAYRAMAQLGARTIGFLYDDDFTSCKPEFAEAYGFEVIYTFAIGENKSYDVFDEAAYNVSRLNPDSMVTCSRLTPEHWVNAMRKHNWNPKAQVTFGNVPLEEAVGTDAQHMMTVSSWVDTLPHIPDAVTGWTPKEFAIEFETAAHRPPDYRQVAQSAAISVLVQAIESAGSIHDADKVVEHLQNKTFDTVYAKVSFDENGQNDATGLLLQYDIDNVAQVALPESLNRDFEIVYPMPSWKKRDCTLLSDCLRNNGDCMDDGTCSCPSGLIQFGNGETASCKELPSEDMTYIGSKFLYVGYSYVVVQCITSAIFGAWAIWNRNSEAVRASQPMFLHLISFGCFILALSIIPMTFQGGYRYYRDPDTLEPTHIFNDNIHNVDKSCMAFPWMFGIGFGIVFSALFAKIHRIREILASAIEFRRKRVQARDVLYLIAVVLSIECTILLVWQFVDPLLWERDIIRVTEDAFPLQSVGQCTSEQGFIFWLFFISFNVCLLLYALVLCYKTWNYPSAFAESRWITACVISYIQILLLAVPILVIVKDDNNIYFFVLTSIVFLMSMSVTLFIYLPKVVSFYSASAEGNLGQISLQFARGTHRSSSNDGPSVLISGLGPSMDNFESSSMRFNQVVPLRTNDMVERVTSAFEEPSEEHTKTKSQSSSQPYQVSESIVEENQQDLESGKVTSSSTADETDVEKGH</sequence>
<dbReference type="InterPro" id="IPR028081">
    <property type="entry name" value="Leu-bd"/>
</dbReference>
<protein>
    <recommendedName>
        <fullName evidence="12">G-protein coupled receptors family 3 profile domain-containing protein</fullName>
    </recommendedName>
</protein>
<keyword evidence="2 11" id="KW-0812">Transmembrane</keyword>
<dbReference type="Pfam" id="PF13458">
    <property type="entry name" value="Peripla_BP_6"/>
    <property type="match status" value="1"/>
</dbReference>
<dbReference type="GO" id="GO:0004965">
    <property type="term" value="F:G protein-coupled GABA receptor activity"/>
    <property type="evidence" value="ECO:0007669"/>
    <property type="project" value="InterPro"/>
</dbReference>
<evidence type="ECO:0000256" key="3">
    <source>
        <dbReference type="ARBA" id="ARBA00022729"/>
    </source>
</evidence>
<feature type="transmembrane region" description="Helical" evidence="11">
    <location>
        <begin position="599"/>
        <end position="617"/>
    </location>
</feature>
<dbReference type="SUPFAM" id="SSF53822">
    <property type="entry name" value="Periplasmic binding protein-like I"/>
    <property type="match status" value="1"/>
</dbReference>
<gene>
    <name evidence="13" type="ORF">CYCCA115_LOCUS13002</name>
</gene>
<evidence type="ECO:0000256" key="11">
    <source>
        <dbReference type="SAM" id="Phobius"/>
    </source>
</evidence>
<evidence type="ECO:0000256" key="7">
    <source>
        <dbReference type="ARBA" id="ARBA00023170"/>
    </source>
</evidence>
<keyword evidence="3" id="KW-0732">Signal</keyword>
<dbReference type="InterPro" id="IPR017978">
    <property type="entry name" value="GPCR_3_C"/>
</dbReference>
<dbReference type="PROSITE" id="PS50259">
    <property type="entry name" value="G_PROTEIN_RECEP_F3_4"/>
    <property type="match status" value="1"/>
</dbReference>
<evidence type="ECO:0000256" key="8">
    <source>
        <dbReference type="ARBA" id="ARBA00023180"/>
    </source>
</evidence>
<keyword evidence="6 11" id="KW-0472">Membrane</keyword>
<feature type="transmembrane region" description="Helical" evidence="11">
    <location>
        <begin position="545"/>
        <end position="567"/>
    </location>
</feature>
<dbReference type="PANTHER" id="PTHR10519">
    <property type="entry name" value="GABA-B RECEPTOR"/>
    <property type="match status" value="1"/>
</dbReference>
<comment type="subcellular location">
    <subcellularLocation>
        <location evidence="1">Membrane</location>
        <topology evidence="1">Multi-pass membrane protein</topology>
    </subcellularLocation>
</comment>
<keyword evidence="9" id="KW-0807">Transducer</keyword>
<feature type="region of interest" description="Disordered" evidence="10">
    <location>
        <begin position="854"/>
        <end position="908"/>
    </location>
</feature>
<evidence type="ECO:0000256" key="4">
    <source>
        <dbReference type="ARBA" id="ARBA00022989"/>
    </source>
</evidence>
<dbReference type="InterPro" id="IPR028082">
    <property type="entry name" value="Peripla_BP_I"/>
</dbReference>
<reference evidence="13" key="1">
    <citation type="submission" date="2023-08" db="EMBL/GenBank/DDBJ databases">
        <authorList>
            <person name="Audoor S."/>
            <person name="Bilcke G."/>
        </authorList>
    </citation>
    <scope>NUCLEOTIDE SEQUENCE</scope>
</reference>
<feature type="transmembrane region" description="Helical" evidence="11">
    <location>
        <begin position="6"/>
        <end position="26"/>
    </location>
</feature>
<keyword evidence="14" id="KW-1185">Reference proteome</keyword>
<feature type="transmembrane region" description="Helical" evidence="11">
    <location>
        <begin position="758"/>
        <end position="780"/>
    </location>
</feature>
<keyword evidence="8" id="KW-0325">Glycoprotein</keyword>
<evidence type="ECO:0000256" key="2">
    <source>
        <dbReference type="ARBA" id="ARBA00022692"/>
    </source>
</evidence>
<dbReference type="AlphaFoldDB" id="A0AAD2FRZ5"/>
<dbReference type="Proteomes" id="UP001295423">
    <property type="component" value="Unassembled WGS sequence"/>
</dbReference>
<evidence type="ECO:0000256" key="5">
    <source>
        <dbReference type="ARBA" id="ARBA00023040"/>
    </source>
</evidence>
<evidence type="ECO:0000256" key="6">
    <source>
        <dbReference type="ARBA" id="ARBA00023136"/>
    </source>
</evidence>